<gene>
    <name evidence="2" type="ORF">GCM10009787_01310</name>
</gene>
<protein>
    <recommendedName>
        <fullName evidence="4">GNAT family N-acetyltransferase</fullName>
    </recommendedName>
</protein>
<feature type="compositionally biased region" description="Basic and acidic residues" evidence="1">
    <location>
        <begin position="74"/>
        <end position="84"/>
    </location>
</feature>
<organism evidence="2 3">
    <name type="scientific">Streptomyces bangladeshensis</name>
    <dbReference type="NCBI Taxonomy" id="295352"/>
    <lineage>
        <taxon>Bacteria</taxon>
        <taxon>Bacillati</taxon>
        <taxon>Actinomycetota</taxon>
        <taxon>Actinomycetes</taxon>
        <taxon>Kitasatosporales</taxon>
        <taxon>Streptomycetaceae</taxon>
        <taxon>Streptomyces</taxon>
    </lineage>
</organism>
<dbReference type="Proteomes" id="UP001501391">
    <property type="component" value="Unassembled WGS sequence"/>
</dbReference>
<evidence type="ECO:0008006" key="4">
    <source>
        <dbReference type="Google" id="ProtNLM"/>
    </source>
</evidence>
<accession>A0ABP5N147</accession>
<feature type="region of interest" description="Disordered" evidence="1">
    <location>
        <begin position="40"/>
        <end position="84"/>
    </location>
</feature>
<reference evidence="3" key="1">
    <citation type="journal article" date="2019" name="Int. J. Syst. Evol. Microbiol.">
        <title>The Global Catalogue of Microorganisms (GCM) 10K type strain sequencing project: providing services to taxonomists for standard genome sequencing and annotation.</title>
        <authorList>
            <consortium name="The Broad Institute Genomics Platform"/>
            <consortium name="The Broad Institute Genome Sequencing Center for Infectious Disease"/>
            <person name="Wu L."/>
            <person name="Ma J."/>
        </authorList>
    </citation>
    <scope>NUCLEOTIDE SEQUENCE [LARGE SCALE GENOMIC DNA]</scope>
    <source>
        <strain evidence="3">JCM 14924</strain>
    </source>
</reference>
<dbReference type="EMBL" id="BAAAOQ010000001">
    <property type="protein sequence ID" value="GAA2190802.1"/>
    <property type="molecule type" value="Genomic_DNA"/>
</dbReference>
<evidence type="ECO:0000313" key="3">
    <source>
        <dbReference type="Proteomes" id="UP001501391"/>
    </source>
</evidence>
<comment type="caution">
    <text evidence="2">The sequence shown here is derived from an EMBL/GenBank/DDBJ whole genome shotgun (WGS) entry which is preliminary data.</text>
</comment>
<evidence type="ECO:0000313" key="2">
    <source>
        <dbReference type="EMBL" id="GAA2190802.1"/>
    </source>
</evidence>
<proteinExistence type="predicted"/>
<evidence type="ECO:0000256" key="1">
    <source>
        <dbReference type="SAM" id="MobiDB-lite"/>
    </source>
</evidence>
<name>A0ABP5N147_9ACTN</name>
<sequence length="84" mass="9254">MLLVRAGGRLVTVAITPVHHPGPADPDPWTGLLMADASEQRRGYGRRVAAPVTRGPRRDPVEEAEPVWPPGLARRSDEREARRV</sequence>
<keyword evidence="3" id="KW-1185">Reference proteome</keyword>